<dbReference type="GO" id="GO:0008270">
    <property type="term" value="F:zinc ion binding"/>
    <property type="evidence" value="ECO:0007669"/>
    <property type="project" value="InterPro"/>
</dbReference>
<protein>
    <submittedName>
        <fullName evidence="8">Threonine dehydrogenase-like Zn-dependent dehydrogenase</fullName>
    </submittedName>
</protein>
<dbReference type="SUPFAM" id="SSF51735">
    <property type="entry name" value="NAD(P)-binding Rossmann-fold domains"/>
    <property type="match status" value="1"/>
</dbReference>
<evidence type="ECO:0000313" key="9">
    <source>
        <dbReference type="Proteomes" id="UP000530424"/>
    </source>
</evidence>
<evidence type="ECO:0000313" key="8">
    <source>
        <dbReference type="EMBL" id="NYJ01621.1"/>
    </source>
</evidence>
<dbReference type="InterPro" id="IPR036291">
    <property type="entry name" value="NAD(P)-bd_dom_sf"/>
</dbReference>
<sequence length="382" mass="41223">MKAMVYRGPYRIRVEEKERPRIEHPNDAIVRVTLAAICGSDLHLYHGMMPDTRVGTTFGHEFIGVVDEVGPSVQNLSPGDRVMVPFNVFCGTCYFCERGLYSNCHNVNPNATAVGGIYGYSHTSGGYDGGQAELVRVPFADVGPTKIPDWMGSEDALMCTDALPTGYFGAQLGEISEGDVVVVLGAGPVGLYAAKSAWLMGAGRVIVVDHLDDRLELAARFAHAETCNFAQVDDVVVHLKRTTDHLGADVVIDAVGAEADGSLLQHVTGTKLKLQGGSPIALNWAIDSVRKGGTVSVMGAYGPMFSAVKFGDAMNKGLTIRANQCPVKRQWPRLFEHIRAGYLKPSEIITHRIPLDDITEGYHLFSRKLDGCVKPIVVPTAA</sequence>
<evidence type="ECO:0000259" key="6">
    <source>
        <dbReference type="Pfam" id="PF00107"/>
    </source>
</evidence>
<comment type="cofactor">
    <cofactor evidence="1 5">
        <name>Zn(2+)</name>
        <dbReference type="ChEBI" id="CHEBI:29105"/>
    </cofactor>
</comment>
<evidence type="ECO:0000256" key="5">
    <source>
        <dbReference type="RuleBase" id="RU361277"/>
    </source>
</evidence>
<feature type="domain" description="Alcohol dehydrogenase-like C-terminal" evidence="6">
    <location>
        <begin position="188"/>
        <end position="259"/>
    </location>
</feature>
<dbReference type="PROSITE" id="PS00059">
    <property type="entry name" value="ADH_ZINC"/>
    <property type="match status" value="1"/>
</dbReference>
<evidence type="ECO:0000256" key="1">
    <source>
        <dbReference type="ARBA" id="ARBA00001947"/>
    </source>
</evidence>
<gene>
    <name evidence="8" type="ORF">HNR19_002319</name>
</gene>
<dbReference type="InterPro" id="IPR013154">
    <property type="entry name" value="ADH-like_N"/>
</dbReference>
<feature type="domain" description="Alcohol dehydrogenase-like N-terminal" evidence="7">
    <location>
        <begin position="25"/>
        <end position="144"/>
    </location>
</feature>
<dbReference type="CDD" id="cd08283">
    <property type="entry name" value="FDH_like_1"/>
    <property type="match status" value="1"/>
</dbReference>
<keyword evidence="2 5" id="KW-0479">Metal-binding</keyword>
<dbReference type="PANTHER" id="PTHR42813:SF2">
    <property type="entry name" value="DEHYDROGENASE, ZINC-CONTAINING, PUTATIVE (AFU_ORTHOLOGUE AFUA_2G02810)-RELATED"/>
    <property type="match status" value="1"/>
</dbReference>
<keyword evidence="4" id="KW-0560">Oxidoreductase</keyword>
<dbReference type="Pfam" id="PF08240">
    <property type="entry name" value="ADH_N"/>
    <property type="match status" value="1"/>
</dbReference>
<dbReference type="InterPro" id="IPR013149">
    <property type="entry name" value="ADH-like_C"/>
</dbReference>
<dbReference type="Proteomes" id="UP000530424">
    <property type="component" value="Unassembled WGS sequence"/>
</dbReference>
<dbReference type="GO" id="GO:0016491">
    <property type="term" value="F:oxidoreductase activity"/>
    <property type="evidence" value="ECO:0007669"/>
    <property type="project" value="UniProtKB-KW"/>
</dbReference>
<evidence type="ECO:0000256" key="2">
    <source>
        <dbReference type="ARBA" id="ARBA00022723"/>
    </source>
</evidence>
<dbReference type="Gene3D" id="3.90.180.10">
    <property type="entry name" value="Medium-chain alcohol dehydrogenases, catalytic domain"/>
    <property type="match status" value="1"/>
</dbReference>
<dbReference type="Gene3D" id="3.40.50.720">
    <property type="entry name" value="NAD(P)-binding Rossmann-like Domain"/>
    <property type="match status" value="1"/>
</dbReference>
<keyword evidence="9" id="KW-1185">Reference proteome</keyword>
<dbReference type="PANTHER" id="PTHR42813">
    <property type="entry name" value="ZINC-TYPE ALCOHOL DEHYDROGENASE-LIKE"/>
    <property type="match status" value="1"/>
</dbReference>
<accession>A0A853C373</accession>
<dbReference type="InterPro" id="IPR002328">
    <property type="entry name" value="ADH_Zn_CS"/>
</dbReference>
<dbReference type="InterPro" id="IPR011032">
    <property type="entry name" value="GroES-like_sf"/>
</dbReference>
<reference evidence="8 9" key="1">
    <citation type="submission" date="2020-07" db="EMBL/GenBank/DDBJ databases">
        <title>Sequencing the genomes of 1000 actinobacteria strains.</title>
        <authorList>
            <person name="Klenk H.-P."/>
        </authorList>
    </citation>
    <scope>NUCLEOTIDE SEQUENCE [LARGE SCALE GENOMIC DNA]</scope>
    <source>
        <strain evidence="8 9">DSM 103833</strain>
    </source>
</reference>
<comment type="caution">
    <text evidence="8">The sequence shown here is derived from an EMBL/GenBank/DDBJ whole genome shotgun (WGS) entry which is preliminary data.</text>
</comment>
<evidence type="ECO:0000259" key="7">
    <source>
        <dbReference type="Pfam" id="PF08240"/>
    </source>
</evidence>
<organism evidence="8 9">
    <name type="scientific">Nocardioides thalensis</name>
    <dbReference type="NCBI Taxonomy" id="1914755"/>
    <lineage>
        <taxon>Bacteria</taxon>
        <taxon>Bacillati</taxon>
        <taxon>Actinomycetota</taxon>
        <taxon>Actinomycetes</taxon>
        <taxon>Propionibacteriales</taxon>
        <taxon>Nocardioidaceae</taxon>
        <taxon>Nocardioides</taxon>
    </lineage>
</organism>
<evidence type="ECO:0000256" key="4">
    <source>
        <dbReference type="ARBA" id="ARBA00023002"/>
    </source>
</evidence>
<comment type="similarity">
    <text evidence="5">Belongs to the zinc-containing alcohol dehydrogenase family.</text>
</comment>
<dbReference type="EMBL" id="JACCFP010000001">
    <property type="protein sequence ID" value="NYJ01621.1"/>
    <property type="molecule type" value="Genomic_DNA"/>
</dbReference>
<dbReference type="SUPFAM" id="SSF50129">
    <property type="entry name" value="GroES-like"/>
    <property type="match status" value="1"/>
</dbReference>
<dbReference type="Pfam" id="PF00107">
    <property type="entry name" value="ADH_zinc_N"/>
    <property type="match status" value="1"/>
</dbReference>
<name>A0A853C373_9ACTN</name>
<proteinExistence type="inferred from homology"/>
<evidence type="ECO:0000256" key="3">
    <source>
        <dbReference type="ARBA" id="ARBA00022833"/>
    </source>
</evidence>
<keyword evidence="3 5" id="KW-0862">Zinc</keyword>
<dbReference type="AlphaFoldDB" id="A0A853C373"/>